<dbReference type="Gene3D" id="3.30.70.240">
    <property type="match status" value="1"/>
</dbReference>
<reference evidence="2 3" key="1">
    <citation type="journal article" date="2016" name="Mol. Biol. Evol.">
        <title>Genome-Wide Survey of Gut Fungi (Harpellales) Reveals the First Horizontally Transferred Ubiquitin Gene from a Mosquito Host.</title>
        <authorList>
            <person name="Wang Y."/>
            <person name="White M.M."/>
            <person name="Kvist S."/>
            <person name="Moncalvo J.M."/>
        </authorList>
    </citation>
    <scope>NUCLEOTIDE SEQUENCE [LARGE SCALE GENOMIC DNA]</scope>
    <source>
        <strain evidence="2 3">ALG-7-W6</strain>
    </source>
</reference>
<dbReference type="AlphaFoldDB" id="A0A1R0H1R1"/>
<name>A0A1R0H1R1_9FUNG</name>
<dbReference type="EMBL" id="LSSL01001088">
    <property type="protein sequence ID" value="OLY83076.1"/>
    <property type="molecule type" value="Genomic_DNA"/>
</dbReference>
<gene>
    <name evidence="2" type="ORF">AYI68_g2792</name>
</gene>
<feature type="domain" description="Ribosome maturation protein SDO1/SBDS C-terminal" evidence="1">
    <location>
        <begin position="2"/>
        <end position="73"/>
    </location>
</feature>
<dbReference type="STRING" id="133383.A0A1R0H1R1"/>
<sequence length="84" mass="9250">MMRLRVGIPSIGKETKAVREKLLKMVAQVEDDSFDVSSGYELICLIDPGQFRPISELLQADCKGQADLTVISLSESVEDDSSFV</sequence>
<comment type="caution">
    <text evidence="2">The sequence shown here is derived from an EMBL/GenBank/DDBJ whole genome shotgun (WGS) entry which is preliminary data.</text>
</comment>
<dbReference type="Proteomes" id="UP000187455">
    <property type="component" value="Unassembled WGS sequence"/>
</dbReference>
<evidence type="ECO:0000259" key="1">
    <source>
        <dbReference type="Pfam" id="PF20268"/>
    </source>
</evidence>
<accession>A0A1R0H1R1</accession>
<keyword evidence="3" id="KW-1185">Reference proteome</keyword>
<evidence type="ECO:0000313" key="3">
    <source>
        <dbReference type="Proteomes" id="UP000187455"/>
    </source>
</evidence>
<dbReference type="OrthoDB" id="10253092at2759"/>
<dbReference type="Pfam" id="PF20268">
    <property type="entry name" value="SBDS_C"/>
    <property type="match status" value="1"/>
</dbReference>
<dbReference type="InterPro" id="IPR046928">
    <property type="entry name" value="SDO1/SBDS_C"/>
</dbReference>
<protein>
    <submittedName>
        <fullName evidence="2">Ribosome maturation protein SBDS</fullName>
    </submittedName>
</protein>
<proteinExistence type="predicted"/>
<organism evidence="2 3">
    <name type="scientific">Smittium mucronatum</name>
    <dbReference type="NCBI Taxonomy" id="133383"/>
    <lineage>
        <taxon>Eukaryota</taxon>
        <taxon>Fungi</taxon>
        <taxon>Fungi incertae sedis</taxon>
        <taxon>Zoopagomycota</taxon>
        <taxon>Kickxellomycotina</taxon>
        <taxon>Harpellomycetes</taxon>
        <taxon>Harpellales</taxon>
        <taxon>Legeriomycetaceae</taxon>
        <taxon>Smittium</taxon>
    </lineage>
</organism>
<evidence type="ECO:0000313" key="2">
    <source>
        <dbReference type="EMBL" id="OLY83076.1"/>
    </source>
</evidence>